<dbReference type="AlphaFoldDB" id="B1T9U9"/>
<evidence type="ECO:0000313" key="1">
    <source>
        <dbReference type="EMBL" id="EDT39672.1"/>
    </source>
</evidence>
<comment type="caution">
    <text evidence="1">The sequence shown here is derived from an EMBL/GenBank/DDBJ whole genome shotgun (WGS) entry which is preliminary data.</text>
</comment>
<dbReference type="PATRIC" id="fig|396597.7.peg.3221"/>
<organism evidence="1 2">
    <name type="scientific">Burkholderia ambifaria MEX-5</name>
    <dbReference type="NCBI Taxonomy" id="396597"/>
    <lineage>
        <taxon>Bacteria</taxon>
        <taxon>Pseudomonadati</taxon>
        <taxon>Pseudomonadota</taxon>
        <taxon>Betaproteobacteria</taxon>
        <taxon>Burkholderiales</taxon>
        <taxon>Burkholderiaceae</taxon>
        <taxon>Burkholderia</taxon>
        <taxon>Burkholderia cepacia complex</taxon>
    </lineage>
</organism>
<evidence type="ECO:0000313" key="2">
    <source>
        <dbReference type="Proteomes" id="UP000004814"/>
    </source>
</evidence>
<dbReference type="Proteomes" id="UP000004814">
    <property type="component" value="Unassembled WGS sequence"/>
</dbReference>
<name>B1T9U9_9BURK</name>
<gene>
    <name evidence="1" type="ORF">BamMEX5DRAFT_4565</name>
</gene>
<dbReference type="EMBL" id="ABLK01000174">
    <property type="protein sequence ID" value="EDT39672.1"/>
    <property type="molecule type" value="Genomic_DNA"/>
</dbReference>
<accession>B1T9U9</accession>
<protein>
    <submittedName>
        <fullName evidence="1">Sea27</fullName>
    </submittedName>
</protein>
<proteinExistence type="predicted"/>
<sequence length="38" mass="4349">MNMRELDRLKVIQAVVGMNLKPGRAAERLGLTVRQIDR</sequence>
<reference evidence="1 2" key="1">
    <citation type="submission" date="2008-03" db="EMBL/GenBank/DDBJ databases">
        <title>Sequencing of the draft genome and assembly of Burkholderia ambifaria MEX-5.</title>
        <authorList>
            <consortium name="US DOE Joint Genome Institute (JGI-PGF)"/>
            <person name="Copeland A."/>
            <person name="Lucas S."/>
            <person name="Lapidus A."/>
            <person name="Glavina del Rio T."/>
            <person name="Dalin E."/>
            <person name="Tice H."/>
            <person name="Bruce D."/>
            <person name="Goodwin L."/>
            <person name="Pitluck S."/>
            <person name="Larimer F."/>
            <person name="Land M.L."/>
            <person name="Hauser L."/>
            <person name="Tiedje J."/>
            <person name="Richardson P."/>
        </authorList>
    </citation>
    <scope>NUCLEOTIDE SEQUENCE [LARGE SCALE GENOMIC DNA]</scope>
    <source>
        <strain evidence="1 2">MEX-5</strain>
    </source>
</reference>